<organism evidence="1 2">
    <name type="scientific">Piscirickettsia litoralis</name>
    <dbReference type="NCBI Taxonomy" id="1891921"/>
    <lineage>
        <taxon>Bacteria</taxon>
        <taxon>Pseudomonadati</taxon>
        <taxon>Pseudomonadota</taxon>
        <taxon>Gammaproteobacteria</taxon>
        <taxon>Thiotrichales</taxon>
        <taxon>Piscirickettsiaceae</taxon>
        <taxon>Piscirickettsia</taxon>
    </lineage>
</organism>
<dbReference type="EMBL" id="MDTU01000002">
    <property type="protein sequence ID" value="ODN41528.1"/>
    <property type="molecule type" value="Genomic_DNA"/>
</dbReference>
<protein>
    <submittedName>
        <fullName evidence="1">Uncharacterized protein</fullName>
    </submittedName>
</protein>
<name>A0ABX3A1M8_9GAMM</name>
<dbReference type="Proteomes" id="UP000094329">
    <property type="component" value="Unassembled WGS sequence"/>
</dbReference>
<evidence type="ECO:0000313" key="1">
    <source>
        <dbReference type="EMBL" id="ODN41528.1"/>
    </source>
</evidence>
<gene>
    <name evidence="1" type="ORF">BGC07_15585</name>
</gene>
<comment type="caution">
    <text evidence="1">The sequence shown here is derived from an EMBL/GenBank/DDBJ whole genome shotgun (WGS) entry which is preliminary data.</text>
</comment>
<keyword evidence="2" id="KW-1185">Reference proteome</keyword>
<proteinExistence type="predicted"/>
<evidence type="ECO:0000313" key="2">
    <source>
        <dbReference type="Proteomes" id="UP000094329"/>
    </source>
</evidence>
<reference evidence="1 2" key="1">
    <citation type="submission" date="2016-08" db="EMBL/GenBank/DDBJ databases">
        <title>Draft genome sequence of Candidatus Piscirickettsia litoralis, from seawater.</title>
        <authorList>
            <person name="Wan X."/>
            <person name="Lee A.J."/>
            <person name="Hou S."/>
            <person name="Donachie S.P."/>
        </authorList>
    </citation>
    <scope>NUCLEOTIDE SEQUENCE [LARGE SCALE GENOMIC DNA]</scope>
    <source>
        <strain evidence="1 2">Y2</strain>
    </source>
</reference>
<sequence length="94" mass="10385">MLSTYFPASGAAQHVRDWVASSHDLLLPCFSRYYLQFGNSSVSNLNQPHIHTVVIQHVLELCSMSGDGEDSGEFFTSVCHFVLTIKSSAYTLSV</sequence>
<accession>A0ABX3A1M8</accession>
<dbReference type="RefSeq" id="WP_069313993.1">
    <property type="nucleotide sequence ID" value="NZ_MDTU01000002.1"/>
</dbReference>